<keyword evidence="2" id="KW-0326">Glycosidase</keyword>
<keyword evidence="1" id="KW-0378">Hydrolase</keyword>
<dbReference type="GO" id="GO:0004553">
    <property type="term" value="F:hydrolase activity, hydrolyzing O-glycosyl compounds"/>
    <property type="evidence" value="ECO:0007669"/>
    <property type="project" value="InterPro"/>
</dbReference>
<dbReference type="PANTHER" id="PTHR31308:SF5">
    <property type="entry name" value="ERGOSTERYL-BETA-GLUCOSIDASE"/>
    <property type="match status" value="1"/>
</dbReference>
<dbReference type="SUPFAM" id="SSF51445">
    <property type="entry name" value="(Trans)glycosidases"/>
    <property type="match status" value="1"/>
</dbReference>
<dbReference type="PROSITE" id="PS51257">
    <property type="entry name" value="PROKAR_LIPOPROTEIN"/>
    <property type="match status" value="1"/>
</dbReference>
<name>A0A6J6Q6R4_9ZZZZ</name>
<feature type="domain" description="Glycoside hydrolase family 5" evidence="3">
    <location>
        <begin position="91"/>
        <end position="387"/>
    </location>
</feature>
<proteinExistence type="predicted"/>
<dbReference type="Pfam" id="PF00150">
    <property type="entry name" value="Cellulase"/>
    <property type="match status" value="1"/>
</dbReference>
<dbReference type="PANTHER" id="PTHR31308">
    <property type="match status" value="1"/>
</dbReference>
<dbReference type="InterPro" id="IPR001547">
    <property type="entry name" value="Glyco_hydro_5"/>
</dbReference>
<evidence type="ECO:0000256" key="1">
    <source>
        <dbReference type="ARBA" id="ARBA00022801"/>
    </source>
</evidence>
<evidence type="ECO:0000256" key="2">
    <source>
        <dbReference type="ARBA" id="ARBA00023295"/>
    </source>
</evidence>
<dbReference type="GO" id="GO:0000272">
    <property type="term" value="P:polysaccharide catabolic process"/>
    <property type="evidence" value="ECO:0007669"/>
    <property type="project" value="InterPro"/>
</dbReference>
<dbReference type="EMBL" id="CAEZXS010000147">
    <property type="protein sequence ID" value="CAB4706192.1"/>
    <property type="molecule type" value="Genomic_DNA"/>
</dbReference>
<evidence type="ECO:0000313" key="4">
    <source>
        <dbReference type="EMBL" id="CAB4706192.1"/>
    </source>
</evidence>
<dbReference type="InterPro" id="IPR052066">
    <property type="entry name" value="Glycosphingolipid_Hydrolases"/>
</dbReference>
<gene>
    <name evidence="4" type="ORF">UFOPK2582_01185</name>
</gene>
<evidence type="ECO:0000259" key="3">
    <source>
        <dbReference type="Pfam" id="PF00150"/>
    </source>
</evidence>
<protein>
    <submittedName>
        <fullName evidence="4">Unannotated protein</fullName>
    </submittedName>
</protein>
<sequence length="506" mass="53574">MQTRLAVAALAVLSAIALLSTACVASGAPPAVGNPGDSSELLWLKAVRGQQAGIYDSAGRQVLLRGTNFNHLGDYFSTDPSLPTVATLDETDWADAAAQGMNVVRLVTTWSAWEPVRDQIDLNYLARVRAAVAAANAHGIYVVIDMHQDAWSKFVFTPAEETCPAGTSHQIGWDGAPAWATMTDGYPTCTPGGRENSPAVRAAWENFYKNAGGVRDELAQLWGFIATEFAEDAGVAGFDLLNEPGYGFDQSITLVGLAQFYAAAIAEIRAAELEVNSAGGSALGHVVFFEPTVNGPFVATEFSADPNLVFAPHNYGESIVGNGVAGFLDLLAGALQTLTKAYGTTSWIGEYGIFTSDQAQATAYMSRFNRIDDRNPGAGGTWWQWEQQCGDPHNANGAYPPSAEWLASQQQNCTEAPRMNTACTARSYPRAMPGRLTSVVAEPCGGAVTVTGRTSRPSTAVLWFHSDSAVAPTVTGIGLGGSNAVQSRGGWRVTVEVSSDYKINLA</sequence>
<dbReference type="AlphaFoldDB" id="A0A6J6Q6R4"/>
<dbReference type="Gene3D" id="3.20.20.80">
    <property type="entry name" value="Glycosidases"/>
    <property type="match status" value="1"/>
</dbReference>
<reference evidence="4" key="1">
    <citation type="submission" date="2020-05" db="EMBL/GenBank/DDBJ databases">
        <authorList>
            <person name="Chiriac C."/>
            <person name="Salcher M."/>
            <person name="Ghai R."/>
            <person name="Kavagutti S V."/>
        </authorList>
    </citation>
    <scope>NUCLEOTIDE SEQUENCE</scope>
</reference>
<dbReference type="InterPro" id="IPR017853">
    <property type="entry name" value="GH"/>
</dbReference>
<accession>A0A6J6Q6R4</accession>
<organism evidence="4">
    <name type="scientific">freshwater metagenome</name>
    <dbReference type="NCBI Taxonomy" id="449393"/>
    <lineage>
        <taxon>unclassified sequences</taxon>
        <taxon>metagenomes</taxon>
        <taxon>ecological metagenomes</taxon>
    </lineage>
</organism>